<sequence length="787" mass="86916">YGPIGSILLTGHAHIDLAWLWPVAETRRKVRRTFSSVLHLMDRFEDFTFNQSSAQAYAWLEEDDPDLLERVTQRVREGRWEPVGGSWVEPDSQVTGAEAYVRQLFYGQRFFERQFGIRNTTAWLPDVFGFSGGIPQLFLGAGISKFFTIKVTWSEHNAFPYDLFWWEGLDGSKVLSHTFDNPGAGYNGNITPLDTYGTWKNFRGKRLHDQTLLSFGWGDGGGGPSQDMLENYARIKDYPVLPQLQMGKVEDFFANLPTEGVPTFTGELYLELHRGTLTTQGLVKKLNRESEHRLAEAEAFSALASLEGASYPHAVLDRNWQSLLLNQFHDILPGSSINEVYQDTHRELRAVVATAISIRDTAITTLSGGGEGGTAVANPSLHPRPLTAILPPGAATEAFGGVSQPVADGTLIHAPGVTIGGFGLVSATDTGEVPEGTGVRASSAADGTILENAVLRVTIGADGTIHDVWDKAENRAALSDRGNQLWAYVDRPRAWDAWDIDETYENAGFEITAVDGIEVIEEGPLRASVRVSRTWRSSRFVQTYRLLSESTRLDVETEIDWHERLMLIRAVFPTSVHAHEATCETIFGVQRRPTHRNTSWERSRFEVSAHRFVDLSEPDYGVALLNDGKYGYSIEGATIGVSLVRGPLHPDPFADEGGHHFTYSLFPHRGDWVEGGVVREAQALNALLVPIAVGGEARNRDGFVHGSGVELGFGALKRAHDRTGVVLRVYEPHGIRGESVLTFDRTVQSATRVNLLEEDTDAEVTVDGPSVTLNVRPFEVISLLLEL</sequence>
<dbReference type="AlphaFoldDB" id="A0A6J4V1W5"/>
<keyword evidence="3 6" id="KW-0378">Hydrolase</keyword>
<dbReference type="InterPro" id="IPR028995">
    <property type="entry name" value="Glyco_hydro_57/38_cen_sf"/>
</dbReference>
<dbReference type="PANTHER" id="PTHR46017">
    <property type="entry name" value="ALPHA-MANNOSIDASE 2C1"/>
    <property type="match status" value="1"/>
</dbReference>
<dbReference type="InterPro" id="IPR011330">
    <property type="entry name" value="Glyco_hydro/deAcase_b/a-brl"/>
</dbReference>
<dbReference type="Pfam" id="PF07748">
    <property type="entry name" value="Glyco_hydro_38C"/>
    <property type="match status" value="1"/>
</dbReference>
<evidence type="ECO:0000256" key="4">
    <source>
        <dbReference type="ARBA" id="ARBA00023295"/>
    </source>
</evidence>
<gene>
    <name evidence="6" type="ORF">AVDCRST_MAG43-2214</name>
</gene>
<keyword evidence="4 6" id="KW-0326">Glycosidase</keyword>
<dbReference type="InterPro" id="IPR015341">
    <property type="entry name" value="Glyco_hydro_38_cen"/>
</dbReference>
<dbReference type="EMBL" id="CADCWI010000113">
    <property type="protein sequence ID" value="CAA9564564.1"/>
    <property type="molecule type" value="Genomic_DNA"/>
</dbReference>
<dbReference type="CDD" id="cd10789">
    <property type="entry name" value="GH38N_AMII_ER_cytosolic"/>
    <property type="match status" value="1"/>
</dbReference>
<dbReference type="SUPFAM" id="SSF88688">
    <property type="entry name" value="Families 57/38 glycoside transferase middle domain"/>
    <property type="match status" value="1"/>
</dbReference>
<dbReference type="InterPro" id="IPR011682">
    <property type="entry name" value="Glyco_hydro_38_C"/>
</dbReference>
<keyword evidence="2" id="KW-0479">Metal-binding</keyword>
<dbReference type="Gene3D" id="2.70.98.30">
    <property type="entry name" value="Golgi alpha-mannosidase II, domain 4"/>
    <property type="match status" value="1"/>
</dbReference>
<dbReference type="InterPro" id="IPR041147">
    <property type="entry name" value="GH38_C"/>
</dbReference>
<evidence type="ECO:0000259" key="5">
    <source>
        <dbReference type="SMART" id="SM00872"/>
    </source>
</evidence>
<reference evidence="6" key="1">
    <citation type="submission" date="2020-02" db="EMBL/GenBank/DDBJ databases">
        <authorList>
            <person name="Meier V. D."/>
        </authorList>
    </citation>
    <scope>NUCLEOTIDE SEQUENCE</scope>
    <source>
        <strain evidence="6">AVDCRST_MAG43</strain>
    </source>
</reference>
<dbReference type="Pfam" id="PF09261">
    <property type="entry name" value="Alpha-mann_mid"/>
    <property type="match status" value="1"/>
</dbReference>
<feature type="non-terminal residue" evidence="6">
    <location>
        <position position="1"/>
    </location>
</feature>
<protein>
    <submittedName>
        <fullName evidence="6">GH38</fullName>
        <ecNumber evidence="6">3.2.1.24</ecNumber>
    </submittedName>
</protein>
<accession>A0A6J4V1W5</accession>
<dbReference type="GO" id="GO:0030246">
    <property type="term" value="F:carbohydrate binding"/>
    <property type="evidence" value="ECO:0007669"/>
    <property type="project" value="InterPro"/>
</dbReference>
<dbReference type="FunFam" id="1.20.1270.50:FF:000004">
    <property type="entry name" value="alpha-mannosidase 2C1 isoform X1"/>
    <property type="match status" value="1"/>
</dbReference>
<evidence type="ECO:0000256" key="1">
    <source>
        <dbReference type="ARBA" id="ARBA00009792"/>
    </source>
</evidence>
<dbReference type="InterPro" id="IPR011013">
    <property type="entry name" value="Gal_mutarotase_sf_dom"/>
</dbReference>
<dbReference type="Pfam" id="PF17677">
    <property type="entry name" value="Glyco_hydro38C2"/>
    <property type="match status" value="1"/>
</dbReference>
<dbReference type="SUPFAM" id="SSF88713">
    <property type="entry name" value="Glycoside hydrolase/deacetylase"/>
    <property type="match status" value="1"/>
</dbReference>
<dbReference type="EC" id="3.2.1.24" evidence="6"/>
<dbReference type="FunFam" id="3.20.110.10:FF:000002">
    <property type="entry name" value="alpha-mannosidase 2C1 isoform X1"/>
    <property type="match status" value="1"/>
</dbReference>
<dbReference type="InterPro" id="IPR000602">
    <property type="entry name" value="Glyco_hydro_38_N"/>
</dbReference>
<dbReference type="InterPro" id="IPR027291">
    <property type="entry name" value="Glyco_hydro_38_N_sf"/>
</dbReference>
<dbReference type="GO" id="GO:0006013">
    <property type="term" value="P:mannose metabolic process"/>
    <property type="evidence" value="ECO:0007669"/>
    <property type="project" value="InterPro"/>
</dbReference>
<dbReference type="SMART" id="SM00872">
    <property type="entry name" value="Alpha-mann_mid"/>
    <property type="match status" value="1"/>
</dbReference>
<organism evidence="6">
    <name type="scientific">uncultured Thermomicrobiales bacterium</name>
    <dbReference type="NCBI Taxonomy" id="1645740"/>
    <lineage>
        <taxon>Bacteria</taxon>
        <taxon>Pseudomonadati</taxon>
        <taxon>Thermomicrobiota</taxon>
        <taxon>Thermomicrobia</taxon>
        <taxon>Thermomicrobiales</taxon>
        <taxon>environmental samples</taxon>
    </lineage>
</organism>
<dbReference type="InterPro" id="IPR037094">
    <property type="entry name" value="Glyco_hydro_38_cen_sf"/>
</dbReference>
<dbReference type="GO" id="GO:0004559">
    <property type="term" value="F:alpha-mannosidase activity"/>
    <property type="evidence" value="ECO:0007669"/>
    <property type="project" value="UniProtKB-EC"/>
</dbReference>
<feature type="domain" description="Glycoside hydrolase family 38 central" evidence="5">
    <location>
        <begin position="271"/>
        <end position="348"/>
    </location>
</feature>
<evidence type="ECO:0000256" key="3">
    <source>
        <dbReference type="ARBA" id="ARBA00022801"/>
    </source>
</evidence>
<name>A0A6J4V1W5_9BACT</name>
<evidence type="ECO:0000256" key="2">
    <source>
        <dbReference type="ARBA" id="ARBA00022723"/>
    </source>
</evidence>
<dbReference type="Gene3D" id="1.20.1270.50">
    <property type="entry name" value="Glycoside hydrolase family 38, central domain"/>
    <property type="match status" value="1"/>
</dbReference>
<comment type="similarity">
    <text evidence="1">Belongs to the glycosyl hydrolase 38 family.</text>
</comment>
<evidence type="ECO:0000313" key="6">
    <source>
        <dbReference type="EMBL" id="CAA9564564.1"/>
    </source>
</evidence>
<dbReference type="SUPFAM" id="SSF74650">
    <property type="entry name" value="Galactose mutarotase-like"/>
    <property type="match status" value="1"/>
</dbReference>
<proteinExistence type="inferred from homology"/>
<dbReference type="GO" id="GO:0009313">
    <property type="term" value="P:oligosaccharide catabolic process"/>
    <property type="evidence" value="ECO:0007669"/>
    <property type="project" value="TreeGrafter"/>
</dbReference>
<dbReference type="Gene3D" id="2.60.40.2220">
    <property type="match status" value="1"/>
</dbReference>
<dbReference type="Gene3D" id="3.20.110.10">
    <property type="entry name" value="Glycoside hydrolase 38, N terminal domain"/>
    <property type="match status" value="1"/>
</dbReference>
<dbReference type="PANTHER" id="PTHR46017:SF1">
    <property type="entry name" value="ALPHA-MANNOSIDASE 2C1"/>
    <property type="match status" value="1"/>
</dbReference>
<dbReference type="FunFam" id="2.70.98.30:FF:000010">
    <property type="entry name" value="Cytosolic alpha-mannosidase"/>
    <property type="match status" value="1"/>
</dbReference>
<dbReference type="GO" id="GO:0046872">
    <property type="term" value="F:metal ion binding"/>
    <property type="evidence" value="ECO:0007669"/>
    <property type="project" value="UniProtKB-KW"/>
</dbReference>
<dbReference type="Pfam" id="PF01074">
    <property type="entry name" value="Glyco_hydro_38N"/>
    <property type="match status" value="1"/>
</dbReference>